<protein>
    <submittedName>
        <fullName evidence="1">Uncharacterized protein</fullName>
    </submittedName>
</protein>
<accession>A0ABS2K2F3</accession>
<name>A0ABS2K2F3_9GAMM</name>
<evidence type="ECO:0000313" key="1">
    <source>
        <dbReference type="EMBL" id="MBM7124840.1"/>
    </source>
</evidence>
<dbReference type="RefSeq" id="WP_204680367.1">
    <property type="nucleotide sequence ID" value="NZ_BSNR01000011.1"/>
</dbReference>
<gene>
    <name evidence="1" type="ORF">ISP19_05555</name>
</gene>
<dbReference type="Proteomes" id="UP001430149">
    <property type="component" value="Unassembled WGS sequence"/>
</dbReference>
<proteinExistence type="predicted"/>
<keyword evidence="2" id="KW-1185">Reference proteome</keyword>
<dbReference type="EMBL" id="JADIKE010000029">
    <property type="protein sequence ID" value="MBM7124840.1"/>
    <property type="molecule type" value="Genomic_DNA"/>
</dbReference>
<evidence type="ECO:0000313" key="2">
    <source>
        <dbReference type="Proteomes" id="UP001430149"/>
    </source>
</evidence>
<reference evidence="1" key="1">
    <citation type="submission" date="2020-10" db="EMBL/GenBank/DDBJ databases">
        <title>Phylogeny of dyella-like bacteria.</title>
        <authorList>
            <person name="Fu J."/>
        </authorList>
    </citation>
    <scope>NUCLEOTIDE SEQUENCE</scope>
    <source>
        <strain evidence="1">DHOC52</strain>
    </source>
</reference>
<comment type="caution">
    <text evidence="1">The sequence shown here is derived from an EMBL/GenBank/DDBJ whole genome shotgun (WGS) entry which is preliminary data.</text>
</comment>
<sequence>MTPKRTFAVSIDEIKQNFAFGDVFSGSYTRAVTMSDGSVREISLRPVIREGELVVELKDGEHVSYLGPNGAATHGTLMINLTDMGVLGNDPAHTA</sequence>
<organism evidence="1 2">
    <name type="scientific">Dyella flava</name>
    <dbReference type="NCBI Taxonomy" id="1920170"/>
    <lineage>
        <taxon>Bacteria</taxon>
        <taxon>Pseudomonadati</taxon>
        <taxon>Pseudomonadota</taxon>
        <taxon>Gammaproteobacteria</taxon>
        <taxon>Lysobacterales</taxon>
        <taxon>Rhodanobacteraceae</taxon>
        <taxon>Dyella</taxon>
    </lineage>
</organism>